<proteinExistence type="inferred from homology"/>
<gene>
    <name evidence="10" type="ORF">LCOR_04687.1</name>
</gene>
<dbReference type="InterPro" id="IPR023210">
    <property type="entry name" value="NADP_OxRdtase_dom"/>
</dbReference>
<dbReference type="UniPathway" id="UPA00142">
    <property type="reaction ID" value="UER00209"/>
</dbReference>
<sequence>MPAQALTTTVPPFQKLVLFSGNVMRSSVAGRTKAVNKKGNAELLDAINDTLRTSLGNPTSQSYRYCNDESLLEVPDLRFESRILPEDRNDVEVTAKLFILDQNETDSHIDQALEHLRRLLGVEYIDNFILSIGSATCTAPLTQAWKRLETLHQKDTLGKLGVAELTEEQLEKILSDDAITVKPSVNQINVSQCCNMPSSMISLAKKHGVELLHNGDRSDILDTATLSKILQEHNVIDTQGTVAPRWVLKYHVFVRCRSIVRDKGYIVVGDTQSS</sequence>
<evidence type="ECO:0000313" key="11">
    <source>
        <dbReference type="Proteomes" id="UP000027586"/>
    </source>
</evidence>
<dbReference type="AlphaFoldDB" id="A0A068RUC2"/>
<dbReference type="OrthoDB" id="5596051at2759"/>
<evidence type="ECO:0000256" key="3">
    <source>
        <dbReference type="ARBA" id="ARBA00011532"/>
    </source>
</evidence>
<dbReference type="InterPro" id="IPR036812">
    <property type="entry name" value="NAD(P)_OxRdtase_dom_sf"/>
</dbReference>
<dbReference type="GO" id="GO:0017109">
    <property type="term" value="C:glutamate-cysteine ligase complex"/>
    <property type="evidence" value="ECO:0007669"/>
    <property type="project" value="TreeGrafter"/>
</dbReference>
<evidence type="ECO:0000259" key="9">
    <source>
        <dbReference type="Pfam" id="PF00248"/>
    </source>
</evidence>
<dbReference type="GO" id="GO:0006750">
    <property type="term" value="P:glutathione biosynthetic process"/>
    <property type="evidence" value="ECO:0007669"/>
    <property type="project" value="UniProtKB-UniPathway"/>
</dbReference>
<name>A0A068RUC2_9FUNG</name>
<evidence type="ECO:0000256" key="5">
    <source>
        <dbReference type="ARBA" id="ARBA00030406"/>
    </source>
</evidence>
<dbReference type="PANTHER" id="PTHR13295:SF4">
    <property type="entry name" value="GLUTAMATE--CYSTEINE LIGASE REGULATORY SUBUNIT"/>
    <property type="match status" value="1"/>
</dbReference>
<evidence type="ECO:0000256" key="8">
    <source>
        <dbReference type="ARBA" id="ARBA00032926"/>
    </source>
</evidence>
<comment type="subunit">
    <text evidence="3">Heterodimer of a catalytic heavy chain and a regulatory light chain.</text>
</comment>
<dbReference type="InterPro" id="IPR032963">
    <property type="entry name" value="Gclm"/>
</dbReference>
<evidence type="ECO:0000256" key="6">
    <source>
        <dbReference type="ARBA" id="ARBA00031154"/>
    </source>
</evidence>
<comment type="caution">
    <text evidence="10">The sequence shown here is derived from an EMBL/GenBank/DDBJ whole genome shotgun (WGS) entry which is preliminary data.</text>
</comment>
<evidence type="ECO:0000256" key="1">
    <source>
        <dbReference type="ARBA" id="ARBA00005006"/>
    </source>
</evidence>
<dbReference type="Pfam" id="PF00248">
    <property type="entry name" value="Aldo_ket_red"/>
    <property type="match status" value="1"/>
</dbReference>
<feature type="domain" description="NADP-dependent oxidoreductase" evidence="9">
    <location>
        <begin position="86"/>
        <end position="212"/>
    </location>
</feature>
<dbReference type="Gene3D" id="3.20.20.100">
    <property type="entry name" value="NADP-dependent oxidoreductase domain"/>
    <property type="match status" value="1"/>
</dbReference>
<dbReference type="STRING" id="1263082.A0A068RUC2"/>
<accession>A0A068RUC2</accession>
<keyword evidence="4" id="KW-0317">Glutathione biosynthesis</keyword>
<dbReference type="PANTHER" id="PTHR13295">
    <property type="entry name" value="GLUTAMATE CYSTEINE LIGASE REGULATORY SUBUNIT"/>
    <property type="match status" value="1"/>
</dbReference>
<evidence type="ECO:0000256" key="7">
    <source>
        <dbReference type="ARBA" id="ARBA00031732"/>
    </source>
</evidence>
<evidence type="ECO:0000313" key="10">
    <source>
        <dbReference type="EMBL" id="CDH53325.1"/>
    </source>
</evidence>
<comment type="pathway">
    <text evidence="1">Sulfur metabolism; glutathione biosynthesis; glutathione from L-cysteine and L-glutamate: step 1/2.</text>
</comment>
<organism evidence="10 11">
    <name type="scientific">Lichtheimia corymbifera JMRC:FSU:9682</name>
    <dbReference type="NCBI Taxonomy" id="1263082"/>
    <lineage>
        <taxon>Eukaryota</taxon>
        <taxon>Fungi</taxon>
        <taxon>Fungi incertae sedis</taxon>
        <taxon>Mucoromycota</taxon>
        <taxon>Mucoromycotina</taxon>
        <taxon>Mucoromycetes</taxon>
        <taxon>Mucorales</taxon>
        <taxon>Lichtheimiaceae</taxon>
        <taxon>Lichtheimia</taxon>
    </lineage>
</organism>
<comment type="similarity">
    <text evidence="2">Belongs to the aldo/keto reductase family. Glutamate--cysteine ligase light chain subfamily.</text>
</comment>
<keyword evidence="11" id="KW-1185">Reference proteome</keyword>
<dbReference type="VEuPathDB" id="FungiDB:LCOR_04687.1"/>
<reference evidence="10" key="1">
    <citation type="submission" date="2013-08" db="EMBL/GenBank/DDBJ databases">
        <title>Gene expansion shapes genome architecture in the human pathogen Lichtheimia corymbifera: an evolutionary genomics analysis in the ancient terrestrial Mucorales (Mucoromycotina).</title>
        <authorList>
            <person name="Schwartze V.U."/>
            <person name="Winter S."/>
            <person name="Shelest E."/>
            <person name="Marcet-Houben M."/>
            <person name="Horn F."/>
            <person name="Wehner S."/>
            <person name="Hoffmann K."/>
            <person name="Riege K."/>
            <person name="Sammeth M."/>
            <person name="Nowrousian M."/>
            <person name="Valiante V."/>
            <person name="Linde J."/>
            <person name="Jacobsen I.D."/>
            <person name="Marz M."/>
            <person name="Brakhage A.A."/>
            <person name="Gabaldon T."/>
            <person name="Bocker S."/>
            <person name="Voigt K."/>
        </authorList>
    </citation>
    <scope>NUCLEOTIDE SEQUENCE [LARGE SCALE GENOMIC DNA]</scope>
    <source>
        <strain evidence="10">FSU 9682</strain>
    </source>
</reference>
<dbReference type="SUPFAM" id="SSF51430">
    <property type="entry name" value="NAD(P)-linked oxidoreductase"/>
    <property type="match status" value="1"/>
</dbReference>
<protein>
    <recommendedName>
        <fullName evidence="7">GCS light chain</fullName>
    </recommendedName>
    <alternativeName>
        <fullName evidence="5">Gamma-ECS regulatory subunit</fullName>
    </alternativeName>
    <alternativeName>
        <fullName evidence="8">Gamma-glutamylcysteine synthetase regulatory subunit</fullName>
    </alternativeName>
    <alternativeName>
        <fullName evidence="6">Glutamate--cysteine ligase modifier subunit</fullName>
    </alternativeName>
</protein>
<dbReference type="EMBL" id="CBTN010000017">
    <property type="protein sequence ID" value="CDH53325.1"/>
    <property type="molecule type" value="Genomic_DNA"/>
</dbReference>
<evidence type="ECO:0000256" key="2">
    <source>
        <dbReference type="ARBA" id="ARBA00008612"/>
    </source>
</evidence>
<dbReference type="Proteomes" id="UP000027586">
    <property type="component" value="Unassembled WGS sequence"/>
</dbReference>
<dbReference type="GO" id="GO:0035226">
    <property type="term" value="F:glutamate-cysteine ligase catalytic subunit binding"/>
    <property type="evidence" value="ECO:0007669"/>
    <property type="project" value="InterPro"/>
</dbReference>
<dbReference type="GO" id="GO:0030234">
    <property type="term" value="F:enzyme regulator activity"/>
    <property type="evidence" value="ECO:0007669"/>
    <property type="project" value="TreeGrafter"/>
</dbReference>
<evidence type="ECO:0000256" key="4">
    <source>
        <dbReference type="ARBA" id="ARBA00022684"/>
    </source>
</evidence>